<accession>A0AAV7WBS7</accession>
<proteinExistence type="predicted"/>
<gene>
    <name evidence="2" type="ORF">NDU88_005430</name>
</gene>
<evidence type="ECO:0000313" key="2">
    <source>
        <dbReference type="EMBL" id="KAJ1210062.1"/>
    </source>
</evidence>
<comment type="caution">
    <text evidence="2">The sequence shown here is derived from an EMBL/GenBank/DDBJ whole genome shotgun (WGS) entry which is preliminary data.</text>
</comment>
<evidence type="ECO:0000256" key="1">
    <source>
        <dbReference type="SAM" id="MobiDB-lite"/>
    </source>
</evidence>
<sequence>MGRLRLSGLLVPFRADGYEIHVMADFSKETNECLKAFLSLRPRLSQLEVKYVLFEPARMWITKNGQSQDFYDPEDLLLYLNDLMPKSMDTTPQTLPADVLRNSSDAMLLPTSSDARSLGDRGVSQRGRDQSKYLRLPNDRGKALLAVAHHTQ</sequence>
<keyword evidence="3" id="KW-1185">Reference proteome</keyword>
<protein>
    <submittedName>
        <fullName evidence="2">Uncharacterized protein</fullName>
    </submittedName>
</protein>
<dbReference type="InterPro" id="IPR042566">
    <property type="entry name" value="L1_C"/>
</dbReference>
<reference evidence="2" key="1">
    <citation type="journal article" date="2022" name="bioRxiv">
        <title>Sequencing and chromosome-scale assembly of the giantPleurodeles waltlgenome.</title>
        <authorList>
            <person name="Brown T."/>
            <person name="Elewa A."/>
            <person name="Iarovenko S."/>
            <person name="Subramanian E."/>
            <person name="Araus A.J."/>
            <person name="Petzold A."/>
            <person name="Susuki M."/>
            <person name="Suzuki K.-i.T."/>
            <person name="Hayashi T."/>
            <person name="Toyoda A."/>
            <person name="Oliveira C."/>
            <person name="Osipova E."/>
            <person name="Leigh N.D."/>
            <person name="Simon A."/>
            <person name="Yun M.H."/>
        </authorList>
    </citation>
    <scope>NUCLEOTIDE SEQUENCE</scope>
    <source>
        <strain evidence="2">20211129_DDA</strain>
        <tissue evidence="2">Liver</tissue>
    </source>
</reference>
<name>A0AAV7WBS7_PLEWA</name>
<organism evidence="2 3">
    <name type="scientific">Pleurodeles waltl</name>
    <name type="common">Iberian ribbed newt</name>
    <dbReference type="NCBI Taxonomy" id="8319"/>
    <lineage>
        <taxon>Eukaryota</taxon>
        <taxon>Metazoa</taxon>
        <taxon>Chordata</taxon>
        <taxon>Craniata</taxon>
        <taxon>Vertebrata</taxon>
        <taxon>Euteleostomi</taxon>
        <taxon>Amphibia</taxon>
        <taxon>Batrachia</taxon>
        <taxon>Caudata</taxon>
        <taxon>Salamandroidea</taxon>
        <taxon>Salamandridae</taxon>
        <taxon>Pleurodelinae</taxon>
        <taxon>Pleurodeles</taxon>
    </lineage>
</organism>
<dbReference type="AlphaFoldDB" id="A0AAV7WBS7"/>
<evidence type="ECO:0000313" key="3">
    <source>
        <dbReference type="Proteomes" id="UP001066276"/>
    </source>
</evidence>
<feature type="region of interest" description="Disordered" evidence="1">
    <location>
        <begin position="111"/>
        <end position="131"/>
    </location>
</feature>
<dbReference type="Gene3D" id="3.30.250.20">
    <property type="entry name" value="L1 transposable element, C-terminal domain"/>
    <property type="match status" value="1"/>
</dbReference>
<dbReference type="EMBL" id="JANPWB010000002">
    <property type="protein sequence ID" value="KAJ1210062.1"/>
    <property type="molecule type" value="Genomic_DNA"/>
</dbReference>
<dbReference type="Proteomes" id="UP001066276">
    <property type="component" value="Chromosome 1_2"/>
</dbReference>